<dbReference type="GO" id="GO:0004125">
    <property type="term" value="F:L-seryl-tRNA(Sec) selenium transferase activity"/>
    <property type="evidence" value="ECO:0007669"/>
    <property type="project" value="UniProtKB-EC"/>
</dbReference>
<dbReference type="HAMAP" id="MF_00423">
    <property type="entry name" value="SelA"/>
    <property type="match status" value="1"/>
</dbReference>
<dbReference type="InterPro" id="IPR015424">
    <property type="entry name" value="PyrdxlP-dep_Trfase"/>
</dbReference>
<dbReference type="EC" id="2.9.1.1" evidence="7"/>
<sequence length="457" mass="51471">MSKNTPQKNNLLKNIPKIDKILEHSSFEGLSLKVLLPILREEINSLRENILNEKCVEIDENFLISSIIKKYHDVMTPTLQKVINATGVIVHTNLGRSLINPKSFDNAKEVATSYNTLEFDMQKGKRGERYSHLSKIFTKLLDCEDVLVVNNNASAVFLILNTFAKQKEVIVSRGELVEIGGSFRIPEVMSNSGANLVEVGATNKTHLRDYENNINEETKMLMKVHKSNYTIEGFTAEVEFSDIAKLAKEKNIIDYYDLGSGHLVDLPYGLSNTEPSLKEIMKDEPSLLSFSGDKLFGSVQAGIIVGKKELIAKLKKNQLLRMLRVDKLTLSILTEDIKSYLLNEQHNIPTLNMLFKDVDELKVNAKTLVDDITDIVKCEIIETTTLIGGGSTPNKKIPSIAVTIQIKEYSASKLQNMFRKKNIIGRIEDDTFILDFRTIQINDISYIKESIECLATL</sequence>
<keyword evidence="5" id="KW-0648">Protein biosynthesis</keyword>
<evidence type="ECO:0000256" key="5">
    <source>
        <dbReference type="ARBA" id="ARBA00022917"/>
    </source>
</evidence>
<dbReference type="EMBL" id="FPKX01000067">
    <property type="protein sequence ID" value="SFZ98904.1"/>
    <property type="molecule type" value="Genomic_DNA"/>
</dbReference>
<dbReference type="InterPro" id="IPR018319">
    <property type="entry name" value="SelA-like"/>
</dbReference>
<keyword evidence="2" id="KW-0963">Cytoplasm</keyword>
<evidence type="ECO:0000256" key="4">
    <source>
        <dbReference type="ARBA" id="ARBA00022898"/>
    </source>
</evidence>
<comment type="cofactor">
    <cofactor evidence="1">
        <name>pyridoxal 5'-phosphate</name>
        <dbReference type="ChEBI" id="CHEBI:597326"/>
    </cofactor>
</comment>
<evidence type="ECO:0000256" key="3">
    <source>
        <dbReference type="ARBA" id="ARBA00022679"/>
    </source>
</evidence>
<dbReference type="GO" id="GO:0005737">
    <property type="term" value="C:cytoplasm"/>
    <property type="evidence" value="ECO:0007669"/>
    <property type="project" value="InterPro"/>
</dbReference>
<keyword evidence="4" id="KW-0663">Pyridoxal phosphate</keyword>
<dbReference type="PANTHER" id="PTHR32328">
    <property type="entry name" value="L-SERYL-TRNA(SEC) SELENIUM TRANSFERASE"/>
    <property type="match status" value="1"/>
</dbReference>
<keyword evidence="6" id="KW-0711">Selenium</keyword>
<protein>
    <submittedName>
        <fullName evidence="7">L-seryl-tRNA(Sec) selenium transferase</fullName>
        <ecNumber evidence="7">2.9.1.1</ecNumber>
    </submittedName>
</protein>
<keyword evidence="3 7" id="KW-0808">Transferase</keyword>
<dbReference type="AlphaFoldDB" id="A0A1W1EFU2"/>
<evidence type="ECO:0000256" key="6">
    <source>
        <dbReference type="ARBA" id="ARBA00023266"/>
    </source>
</evidence>
<evidence type="ECO:0000313" key="7">
    <source>
        <dbReference type="EMBL" id="SFZ98904.1"/>
    </source>
</evidence>
<dbReference type="InterPro" id="IPR015421">
    <property type="entry name" value="PyrdxlP-dep_Trfase_major"/>
</dbReference>
<dbReference type="GO" id="GO:0001514">
    <property type="term" value="P:selenocysteine incorporation"/>
    <property type="evidence" value="ECO:0007669"/>
    <property type="project" value="InterPro"/>
</dbReference>
<gene>
    <name evidence="7" type="ORF">MNB_SV-5-308</name>
</gene>
<dbReference type="NCBIfam" id="TIGR00474">
    <property type="entry name" value="selA"/>
    <property type="match status" value="1"/>
</dbReference>
<dbReference type="Gene3D" id="3.40.640.10">
    <property type="entry name" value="Type I PLP-dependent aspartate aminotransferase-like (Major domain)"/>
    <property type="match status" value="1"/>
</dbReference>
<proteinExistence type="inferred from homology"/>
<accession>A0A1W1EFU2</accession>
<dbReference type="PANTHER" id="PTHR32328:SF0">
    <property type="entry name" value="L-SERYL-TRNA(SEC) SELENIUM TRANSFERASE"/>
    <property type="match status" value="1"/>
</dbReference>
<evidence type="ECO:0000256" key="1">
    <source>
        <dbReference type="ARBA" id="ARBA00001933"/>
    </source>
</evidence>
<dbReference type="InterPro" id="IPR004534">
    <property type="entry name" value="SelA_trans"/>
</dbReference>
<name>A0A1W1EFU2_9ZZZZ</name>
<dbReference type="Pfam" id="PF03841">
    <property type="entry name" value="SelA"/>
    <property type="match status" value="1"/>
</dbReference>
<dbReference type="SUPFAM" id="SSF53383">
    <property type="entry name" value="PLP-dependent transferases"/>
    <property type="match status" value="1"/>
</dbReference>
<evidence type="ECO:0000256" key="2">
    <source>
        <dbReference type="ARBA" id="ARBA00022490"/>
    </source>
</evidence>
<reference evidence="7" key="1">
    <citation type="submission" date="2016-10" db="EMBL/GenBank/DDBJ databases">
        <authorList>
            <person name="de Groot N.N."/>
        </authorList>
    </citation>
    <scope>NUCLEOTIDE SEQUENCE</scope>
</reference>
<organism evidence="7">
    <name type="scientific">hydrothermal vent metagenome</name>
    <dbReference type="NCBI Taxonomy" id="652676"/>
    <lineage>
        <taxon>unclassified sequences</taxon>
        <taxon>metagenomes</taxon>
        <taxon>ecological metagenomes</taxon>
    </lineage>
</organism>
<dbReference type="Gene3D" id="3.90.1150.180">
    <property type="match status" value="1"/>
</dbReference>